<comment type="subcellular location">
    <subcellularLocation>
        <location evidence="1">Fimbrium</location>
    </subcellularLocation>
</comment>
<evidence type="ECO:0000256" key="3">
    <source>
        <dbReference type="ARBA" id="ARBA00022729"/>
    </source>
</evidence>
<dbReference type="InterPro" id="IPR000259">
    <property type="entry name" value="Adhesion_dom_fimbrial"/>
</dbReference>
<keyword evidence="5" id="KW-0472">Membrane</keyword>
<dbReference type="InterPro" id="IPR008966">
    <property type="entry name" value="Adhesion_dom_sf"/>
</dbReference>
<evidence type="ECO:0000259" key="6">
    <source>
        <dbReference type="Pfam" id="PF00419"/>
    </source>
</evidence>
<dbReference type="InterPro" id="IPR050263">
    <property type="entry name" value="Bact_Fimbrial_Adh_Pro"/>
</dbReference>
<dbReference type="SUPFAM" id="SSF49401">
    <property type="entry name" value="Bacterial adhesins"/>
    <property type="match status" value="1"/>
</dbReference>
<evidence type="ECO:0000256" key="1">
    <source>
        <dbReference type="ARBA" id="ARBA00004561"/>
    </source>
</evidence>
<dbReference type="EMBL" id="CP014136">
    <property type="protein sequence ID" value="ATA19216.1"/>
    <property type="molecule type" value="Genomic_DNA"/>
</dbReference>
<dbReference type="PANTHER" id="PTHR33420">
    <property type="entry name" value="FIMBRIAL SUBUNIT ELFA-RELATED"/>
    <property type="match status" value="1"/>
</dbReference>
<gene>
    <name evidence="7" type="ORF">AWC35_07580</name>
</gene>
<comment type="similarity">
    <text evidence="2">Belongs to the fimbrial protein family.</text>
</comment>
<reference evidence="7 8" key="1">
    <citation type="submission" date="2016-01" db="EMBL/GenBank/DDBJ databases">
        <authorList>
            <person name="Oliw E.H."/>
        </authorList>
    </citation>
    <scope>NUCLEOTIDE SEQUENCE [LARGE SCALE GENOMIC DNA]</scope>
    <source>
        <strain evidence="7 8">FRB97</strain>
    </source>
</reference>
<keyword evidence="3" id="KW-0732">Signal</keyword>
<name>A0A250AZG8_9GAMM</name>
<accession>A0A250AZG8</accession>
<dbReference type="Proteomes" id="UP000217182">
    <property type="component" value="Chromosome"/>
</dbReference>
<keyword evidence="5" id="KW-1133">Transmembrane helix</keyword>
<evidence type="ECO:0000256" key="4">
    <source>
        <dbReference type="ARBA" id="ARBA00023263"/>
    </source>
</evidence>
<feature type="domain" description="Fimbrial-type adhesion" evidence="6">
    <location>
        <begin position="63"/>
        <end position="218"/>
    </location>
</feature>
<keyword evidence="5" id="KW-0812">Transmembrane</keyword>
<feature type="transmembrane region" description="Helical" evidence="5">
    <location>
        <begin position="21"/>
        <end position="42"/>
    </location>
</feature>
<evidence type="ECO:0000256" key="2">
    <source>
        <dbReference type="ARBA" id="ARBA00006671"/>
    </source>
</evidence>
<keyword evidence="8" id="KW-1185">Reference proteome</keyword>
<evidence type="ECO:0000313" key="8">
    <source>
        <dbReference type="Proteomes" id="UP000217182"/>
    </source>
</evidence>
<dbReference type="InterPro" id="IPR036937">
    <property type="entry name" value="Adhesion_dom_fimbrial_sf"/>
</dbReference>
<dbReference type="RefSeq" id="WP_095845823.1">
    <property type="nucleotide sequence ID" value="NZ_CP014136.1"/>
</dbReference>
<dbReference type="PANTHER" id="PTHR33420:SF3">
    <property type="entry name" value="FIMBRIAL SUBUNIT ELFA"/>
    <property type="match status" value="1"/>
</dbReference>
<dbReference type="OrthoDB" id="6466218at2"/>
<evidence type="ECO:0000256" key="5">
    <source>
        <dbReference type="SAM" id="Phobius"/>
    </source>
</evidence>
<proteinExistence type="inferred from homology"/>
<dbReference type="Pfam" id="PF00419">
    <property type="entry name" value="Fimbrial"/>
    <property type="match status" value="1"/>
</dbReference>
<dbReference type="KEGG" id="gqu:AWC35_07580"/>
<organism evidence="7 8">
    <name type="scientific">Gibbsiella quercinecans</name>
    <dbReference type="NCBI Taxonomy" id="929813"/>
    <lineage>
        <taxon>Bacteria</taxon>
        <taxon>Pseudomonadati</taxon>
        <taxon>Pseudomonadota</taxon>
        <taxon>Gammaproteobacteria</taxon>
        <taxon>Enterobacterales</taxon>
        <taxon>Yersiniaceae</taxon>
        <taxon>Gibbsiella</taxon>
    </lineage>
</organism>
<keyword evidence="4" id="KW-0281">Fimbrium</keyword>
<protein>
    <submittedName>
        <fullName evidence="7">Fimbrial protein</fullName>
    </submittedName>
</protein>
<dbReference type="GO" id="GO:0043709">
    <property type="term" value="P:cell adhesion involved in single-species biofilm formation"/>
    <property type="evidence" value="ECO:0007669"/>
    <property type="project" value="TreeGrafter"/>
</dbReference>
<evidence type="ECO:0000313" key="7">
    <source>
        <dbReference type="EMBL" id="ATA19216.1"/>
    </source>
</evidence>
<dbReference type="Gene3D" id="2.60.40.1090">
    <property type="entry name" value="Fimbrial-type adhesion domain"/>
    <property type="match status" value="1"/>
</dbReference>
<sequence>MRRNSPKLSGKAYRNYQRQRVSLMVAAVLMVPLAVGMLLILMPRAHAVDNWDVQGANGVLYVSGVLTENACGLEMESARQEVWLGETGTAQFQHIGDRGTPVAFVLRLKDCLRAPASNRDPWGGALAWSGREPAVSVSFGGPADADAPGLVSVTGATGLGLLLADSRGQPVRLGARNKPVLLTPGNNTLTYTVTPIRTPATLNPGRYQAVIDFRLHYD</sequence>
<dbReference type="GO" id="GO:0009289">
    <property type="term" value="C:pilus"/>
    <property type="evidence" value="ECO:0007669"/>
    <property type="project" value="UniProtKB-SubCell"/>
</dbReference>
<dbReference type="AlphaFoldDB" id="A0A250AZG8"/>